<keyword evidence="2" id="KW-0808">Transferase</keyword>
<dbReference type="AlphaFoldDB" id="A0A2A9DYU9"/>
<dbReference type="PANTHER" id="PTHR43031">
    <property type="entry name" value="FAD-DEPENDENT OXIDOREDUCTASE"/>
    <property type="match status" value="1"/>
</dbReference>
<proteinExistence type="predicted"/>
<accession>A0A2A9DYU9</accession>
<dbReference type="Gene3D" id="3.40.250.10">
    <property type="entry name" value="Rhodanese-like domain"/>
    <property type="match status" value="1"/>
</dbReference>
<reference evidence="2 3" key="1">
    <citation type="submission" date="2017-10" db="EMBL/GenBank/DDBJ databases">
        <title>Sequencing the genomes of 1000 actinobacteria strains.</title>
        <authorList>
            <person name="Klenk H.-P."/>
        </authorList>
    </citation>
    <scope>NUCLEOTIDE SEQUENCE [LARGE SCALE GENOMIC DNA]</scope>
    <source>
        <strain evidence="2 3">DSM 21798</strain>
    </source>
</reference>
<gene>
    <name evidence="2" type="ORF">ATJ78_2752</name>
</gene>
<dbReference type="RefSeq" id="WP_098408742.1">
    <property type="nucleotide sequence ID" value="NZ_PDJE01000001.1"/>
</dbReference>
<dbReference type="InterPro" id="IPR050229">
    <property type="entry name" value="GlpE_sulfurtransferase"/>
</dbReference>
<evidence type="ECO:0000259" key="1">
    <source>
        <dbReference type="PROSITE" id="PS50206"/>
    </source>
</evidence>
<name>A0A2A9DYU9_9MICO</name>
<organism evidence="2 3">
    <name type="scientific">Paramicrobacterium agarici</name>
    <dbReference type="NCBI Taxonomy" id="630514"/>
    <lineage>
        <taxon>Bacteria</taxon>
        <taxon>Bacillati</taxon>
        <taxon>Actinomycetota</taxon>
        <taxon>Actinomycetes</taxon>
        <taxon>Micrococcales</taxon>
        <taxon>Microbacteriaceae</taxon>
        <taxon>Paramicrobacterium</taxon>
    </lineage>
</organism>
<sequence>MREIAVTDLAARAQQGTAAIVDVREADEWQAGHVEGAVHIPMSQFMERESELPDAEELHIMCHSGGRSARVTQYLEQRGIDAVNVDGGIAAWQQAGLPIVTG</sequence>
<evidence type="ECO:0000313" key="2">
    <source>
        <dbReference type="EMBL" id="PFG31773.1"/>
    </source>
</evidence>
<dbReference type="EMBL" id="PDJE01000001">
    <property type="protein sequence ID" value="PFG31773.1"/>
    <property type="molecule type" value="Genomic_DNA"/>
</dbReference>
<dbReference type="CDD" id="cd00158">
    <property type="entry name" value="RHOD"/>
    <property type="match status" value="1"/>
</dbReference>
<dbReference type="Proteomes" id="UP000221369">
    <property type="component" value="Unassembled WGS sequence"/>
</dbReference>
<protein>
    <submittedName>
        <fullName evidence="2">Rhodanese-related sulfurtransferase</fullName>
    </submittedName>
</protein>
<dbReference type="PROSITE" id="PS50206">
    <property type="entry name" value="RHODANESE_3"/>
    <property type="match status" value="1"/>
</dbReference>
<dbReference type="GO" id="GO:0016740">
    <property type="term" value="F:transferase activity"/>
    <property type="evidence" value="ECO:0007669"/>
    <property type="project" value="UniProtKB-KW"/>
</dbReference>
<feature type="domain" description="Rhodanese" evidence="1">
    <location>
        <begin position="14"/>
        <end position="101"/>
    </location>
</feature>
<dbReference type="SUPFAM" id="SSF52821">
    <property type="entry name" value="Rhodanese/Cell cycle control phosphatase"/>
    <property type="match status" value="1"/>
</dbReference>
<dbReference type="SMART" id="SM00450">
    <property type="entry name" value="RHOD"/>
    <property type="match status" value="1"/>
</dbReference>
<dbReference type="InterPro" id="IPR036873">
    <property type="entry name" value="Rhodanese-like_dom_sf"/>
</dbReference>
<keyword evidence="3" id="KW-1185">Reference proteome</keyword>
<dbReference type="Pfam" id="PF00581">
    <property type="entry name" value="Rhodanese"/>
    <property type="match status" value="1"/>
</dbReference>
<comment type="caution">
    <text evidence="2">The sequence shown here is derived from an EMBL/GenBank/DDBJ whole genome shotgun (WGS) entry which is preliminary data.</text>
</comment>
<dbReference type="InterPro" id="IPR001763">
    <property type="entry name" value="Rhodanese-like_dom"/>
</dbReference>
<dbReference type="PANTHER" id="PTHR43031:SF17">
    <property type="entry name" value="SULFURTRANSFERASE YTWF-RELATED"/>
    <property type="match status" value="1"/>
</dbReference>
<evidence type="ECO:0000313" key="3">
    <source>
        <dbReference type="Proteomes" id="UP000221369"/>
    </source>
</evidence>